<dbReference type="Pfam" id="PF00928">
    <property type="entry name" value="Adap_comp_sub"/>
    <property type="match status" value="1"/>
</dbReference>
<dbReference type="InterPro" id="IPR028565">
    <property type="entry name" value="MHD"/>
</dbReference>
<dbReference type="CDD" id="cd09252">
    <property type="entry name" value="AP-3_Mu3_Cterm"/>
    <property type="match status" value="1"/>
</dbReference>
<evidence type="ECO:0000256" key="1">
    <source>
        <dbReference type="ARBA" id="ARBA00004308"/>
    </source>
</evidence>
<keyword evidence="3 5" id="KW-0653">Protein transport</keyword>
<keyword evidence="8" id="KW-1185">Reference proteome</keyword>
<dbReference type="Proteomes" id="UP000305067">
    <property type="component" value="Unassembled WGS sequence"/>
</dbReference>
<dbReference type="PIRSF" id="PIRSF005992">
    <property type="entry name" value="Clathrin_mu"/>
    <property type="match status" value="1"/>
</dbReference>
<dbReference type="OrthoDB" id="870at2759"/>
<dbReference type="Gene3D" id="3.30.450.60">
    <property type="match status" value="1"/>
</dbReference>
<dbReference type="InterPro" id="IPR001392">
    <property type="entry name" value="Clathrin_mu"/>
</dbReference>
<comment type="similarity">
    <text evidence="5">Belongs to the adaptor complexes medium subunit family.</text>
</comment>
<dbReference type="InterPro" id="IPR018240">
    <property type="entry name" value="Clathrin_mu_CS"/>
</dbReference>
<dbReference type="Gene3D" id="2.60.40.1170">
    <property type="entry name" value="Mu homology domain, subdomain B"/>
    <property type="match status" value="2"/>
</dbReference>
<dbReference type="InterPro" id="IPR050431">
    <property type="entry name" value="Adaptor_comp_med_subunit"/>
</dbReference>
<proteinExistence type="inferred from homology"/>
<evidence type="ECO:0000256" key="4">
    <source>
        <dbReference type="ARBA" id="ARBA00023136"/>
    </source>
</evidence>
<feature type="domain" description="MHD" evidence="6">
    <location>
        <begin position="202"/>
        <end position="469"/>
    </location>
</feature>
<dbReference type="SUPFAM" id="SSF49447">
    <property type="entry name" value="Second domain of Mu2 adaptin subunit (ap50) of ap2 adaptor"/>
    <property type="match status" value="1"/>
</dbReference>
<evidence type="ECO:0000256" key="3">
    <source>
        <dbReference type="ARBA" id="ARBA00022927"/>
    </source>
</evidence>
<keyword evidence="4" id="KW-0472">Membrane</keyword>
<name>A0A5C3QK81_9AGAR</name>
<dbReference type="EMBL" id="ML178828">
    <property type="protein sequence ID" value="TFL00649.1"/>
    <property type="molecule type" value="Genomic_DNA"/>
</dbReference>
<dbReference type="SUPFAM" id="SSF64356">
    <property type="entry name" value="SNARE-like"/>
    <property type="match status" value="1"/>
</dbReference>
<dbReference type="GO" id="GO:0016192">
    <property type="term" value="P:vesicle-mediated transport"/>
    <property type="evidence" value="ECO:0007669"/>
    <property type="project" value="InterPro"/>
</dbReference>
<dbReference type="PROSITE" id="PS51072">
    <property type="entry name" value="MHD"/>
    <property type="match status" value="1"/>
</dbReference>
<protein>
    <submittedName>
        <fullName evidence="7">Mu homology domain-containing protein</fullName>
    </submittedName>
</protein>
<dbReference type="PANTHER" id="PTHR10529">
    <property type="entry name" value="AP COMPLEX SUBUNIT MU"/>
    <property type="match status" value="1"/>
</dbReference>
<evidence type="ECO:0000313" key="7">
    <source>
        <dbReference type="EMBL" id="TFL00649.1"/>
    </source>
</evidence>
<evidence type="ECO:0000259" key="6">
    <source>
        <dbReference type="PROSITE" id="PS51072"/>
    </source>
</evidence>
<dbReference type="STRING" id="1884261.A0A5C3QK81"/>
<dbReference type="GO" id="GO:0030131">
    <property type="term" value="C:clathrin adaptor complex"/>
    <property type="evidence" value="ECO:0007669"/>
    <property type="project" value="UniProtKB-UniRule"/>
</dbReference>
<sequence length="469" mass="50427">MPIDGLIILDSTGTPIIQSNFRSSPPSHPLLHIEALNTALQLASSGSRRPGDVDPVLFVQSHEPSACCHIQEGDVRILCPVTGDDDPLIAFAFIRTFVDILKDYFGPAISATVLQDNFDIIYQLLEETLDSSGYPLTTSLNLLKDIVLPPSLFSKFLAAAGASSPAAIGGSGVGGMGSGGAAGGGAFNSPIPWRKAGLRYNNNEIYFDMVEELRAIVNKNGVPVSTNVWGRVDVNCRLSGTPDLTLTFTNPKVLDDCSFHSCVRLQRFAKSKELSFVPPDGRFVLFEYRYVPPTSVVGASPTGGKDNVPVPLALKTKIDLADEGGTLDLTLVSKLTTRPLENVRLELYLGEGSGSVNCVASRAGFGGGGHGHSNVPGDASSTWAWDHKRRVLRWEMPSMPASSSWTLRGSWASSTAPARPARVITATYTINTFTYSSLAVDQLRLGPGENYKPYKGVRGRGDGKVEWRW</sequence>
<comment type="subcellular location">
    <subcellularLocation>
        <location evidence="1">Endomembrane system</location>
    </subcellularLocation>
</comment>
<reference evidence="7 8" key="1">
    <citation type="journal article" date="2019" name="Nat. Ecol. Evol.">
        <title>Megaphylogeny resolves global patterns of mushroom evolution.</title>
        <authorList>
            <person name="Varga T."/>
            <person name="Krizsan K."/>
            <person name="Foldi C."/>
            <person name="Dima B."/>
            <person name="Sanchez-Garcia M."/>
            <person name="Sanchez-Ramirez S."/>
            <person name="Szollosi G.J."/>
            <person name="Szarkandi J.G."/>
            <person name="Papp V."/>
            <person name="Albert L."/>
            <person name="Andreopoulos W."/>
            <person name="Angelini C."/>
            <person name="Antonin V."/>
            <person name="Barry K.W."/>
            <person name="Bougher N.L."/>
            <person name="Buchanan P."/>
            <person name="Buyck B."/>
            <person name="Bense V."/>
            <person name="Catcheside P."/>
            <person name="Chovatia M."/>
            <person name="Cooper J."/>
            <person name="Damon W."/>
            <person name="Desjardin D."/>
            <person name="Finy P."/>
            <person name="Geml J."/>
            <person name="Haridas S."/>
            <person name="Hughes K."/>
            <person name="Justo A."/>
            <person name="Karasinski D."/>
            <person name="Kautmanova I."/>
            <person name="Kiss B."/>
            <person name="Kocsube S."/>
            <person name="Kotiranta H."/>
            <person name="LaButti K.M."/>
            <person name="Lechner B.E."/>
            <person name="Liimatainen K."/>
            <person name="Lipzen A."/>
            <person name="Lukacs Z."/>
            <person name="Mihaltcheva S."/>
            <person name="Morgado L.N."/>
            <person name="Niskanen T."/>
            <person name="Noordeloos M.E."/>
            <person name="Ohm R.A."/>
            <person name="Ortiz-Santana B."/>
            <person name="Ovrebo C."/>
            <person name="Racz N."/>
            <person name="Riley R."/>
            <person name="Savchenko A."/>
            <person name="Shiryaev A."/>
            <person name="Soop K."/>
            <person name="Spirin V."/>
            <person name="Szebenyi C."/>
            <person name="Tomsovsky M."/>
            <person name="Tulloss R.E."/>
            <person name="Uehling J."/>
            <person name="Grigoriev I.V."/>
            <person name="Vagvolgyi C."/>
            <person name="Papp T."/>
            <person name="Martin F.M."/>
            <person name="Miettinen O."/>
            <person name="Hibbett D.S."/>
            <person name="Nagy L.G."/>
        </authorList>
    </citation>
    <scope>NUCLEOTIDE SEQUENCE [LARGE SCALE GENOMIC DNA]</scope>
    <source>
        <strain evidence="7 8">CBS 309.79</strain>
    </source>
</reference>
<dbReference type="PROSITE" id="PS00990">
    <property type="entry name" value="CLAT_ADAPTOR_M_1"/>
    <property type="match status" value="1"/>
</dbReference>
<evidence type="ECO:0000313" key="8">
    <source>
        <dbReference type="Proteomes" id="UP000305067"/>
    </source>
</evidence>
<evidence type="ECO:0000256" key="2">
    <source>
        <dbReference type="ARBA" id="ARBA00022448"/>
    </source>
</evidence>
<dbReference type="InterPro" id="IPR011012">
    <property type="entry name" value="Longin-like_dom_sf"/>
</dbReference>
<gene>
    <name evidence="7" type="ORF">BDV98DRAFT_531248</name>
</gene>
<evidence type="ECO:0000256" key="5">
    <source>
        <dbReference type="PIRNR" id="PIRNR005992"/>
    </source>
</evidence>
<dbReference type="InterPro" id="IPR036168">
    <property type="entry name" value="AP2_Mu_C_sf"/>
</dbReference>
<dbReference type="CDD" id="cd14837">
    <property type="entry name" value="AP3_Mu_N"/>
    <property type="match status" value="1"/>
</dbReference>
<accession>A0A5C3QK81</accession>
<dbReference type="PRINTS" id="PR00314">
    <property type="entry name" value="CLATHRINADPT"/>
</dbReference>
<dbReference type="GO" id="GO:0006886">
    <property type="term" value="P:intracellular protein transport"/>
    <property type="evidence" value="ECO:0007669"/>
    <property type="project" value="UniProtKB-UniRule"/>
</dbReference>
<dbReference type="AlphaFoldDB" id="A0A5C3QK81"/>
<dbReference type="GO" id="GO:0012505">
    <property type="term" value="C:endomembrane system"/>
    <property type="evidence" value="ECO:0007669"/>
    <property type="project" value="UniProtKB-SubCell"/>
</dbReference>
<organism evidence="7 8">
    <name type="scientific">Pterulicium gracile</name>
    <dbReference type="NCBI Taxonomy" id="1884261"/>
    <lineage>
        <taxon>Eukaryota</taxon>
        <taxon>Fungi</taxon>
        <taxon>Dikarya</taxon>
        <taxon>Basidiomycota</taxon>
        <taxon>Agaricomycotina</taxon>
        <taxon>Agaricomycetes</taxon>
        <taxon>Agaricomycetidae</taxon>
        <taxon>Agaricales</taxon>
        <taxon>Pleurotineae</taxon>
        <taxon>Pterulaceae</taxon>
        <taxon>Pterulicium</taxon>
    </lineage>
</organism>
<keyword evidence="2 5" id="KW-0813">Transport</keyword>